<evidence type="ECO:0008006" key="3">
    <source>
        <dbReference type="Google" id="ProtNLM"/>
    </source>
</evidence>
<keyword evidence="2" id="KW-1185">Reference proteome</keyword>
<name>A0A941EYQ8_9BACT</name>
<dbReference type="RefSeq" id="WP_212188084.1">
    <property type="nucleotide sequence ID" value="NZ_JAGTAR010000001.1"/>
</dbReference>
<reference evidence="1" key="2">
    <citation type="submission" date="2021-04" db="EMBL/GenBank/DDBJ databases">
        <authorList>
            <person name="Zhang T."/>
            <person name="Zhang Y."/>
            <person name="Lu D."/>
            <person name="Zuo D."/>
            <person name="Du Z."/>
        </authorList>
    </citation>
    <scope>NUCLEOTIDE SEQUENCE</scope>
    <source>
        <strain evidence="1">JR1</strain>
    </source>
</reference>
<accession>A0A941EYQ8</accession>
<comment type="caution">
    <text evidence="1">The sequence shown here is derived from an EMBL/GenBank/DDBJ whole genome shotgun (WGS) entry which is preliminary data.</text>
</comment>
<evidence type="ECO:0000313" key="1">
    <source>
        <dbReference type="EMBL" id="MBR8534183.1"/>
    </source>
</evidence>
<dbReference type="Proteomes" id="UP000679220">
    <property type="component" value="Unassembled WGS sequence"/>
</dbReference>
<sequence length="223" mass="25281">MKTVSQAVESVIKVKPFVIEALCEGLLNISSLARQIQPMVEKLTEKPVKQGAIVMALNRLTPQLDYSLNRNLQKLLESLGDIIVRSNLTDYTFRNSNTIFNSHTKVMQEISNHQDVFYTLVRGVFESNLVVSSAYEELVEKYFAEEDCLLKQGELSAITLKLPADNVQVTGFYYHILKAIAWEGVNIKEVISTTNEFTIIVNDEDVDRGFTILKNLKTAYKQK</sequence>
<proteinExistence type="predicted"/>
<reference evidence="1" key="1">
    <citation type="journal article" date="2018" name="Int. J. Syst. Evol. Microbiol.">
        <title>Carboxylicivirga sediminis sp. nov., isolated from coastal sediment.</title>
        <authorList>
            <person name="Wang F.Q."/>
            <person name="Ren L.H."/>
            <person name="Zou R.J."/>
            <person name="Sun Y.Z."/>
            <person name="Liu X.J."/>
            <person name="Jiang F."/>
            <person name="Liu L.J."/>
        </authorList>
    </citation>
    <scope>NUCLEOTIDE SEQUENCE</scope>
    <source>
        <strain evidence="1">JR1</strain>
    </source>
</reference>
<organism evidence="1 2">
    <name type="scientific">Carboxylicivirga sediminis</name>
    <dbReference type="NCBI Taxonomy" id="2006564"/>
    <lineage>
        <taxon>Bacteria</taxon>
        <taxon>Pseudomonadati</taxon>
        <taxon>Bacteroidota</taxon>
        <taxon>Bacteroidia</taxon>
        <taxon>Marinilabiliales</taxon>
        <taxon>Marinilabiliaceae</taxon>
        <taxon>Carboxylicivirga</taxon>
    </lineage>
</organism>
<protein>
    <recommendedName>
        <fullName evidence="3">Aspartate kinase</fullName>
    </recommendedName>
</protein>
<evidence type="ECO:0000313" key="2">
    <source>
        <dbReference type="Proteomes" id="UP000679220"/>
    </source>
</evidence>
<gene>
    <name evidence="1" type="ORF">KDU71_01310</name>
</gene>
<dbReference type="AlphaFoldDB" id="A0A941EYQ8"/>
<dbReference type="EMBL" id="JAGTAR010000001">
    <property type="protein sequence ID" value="MBR8534183.1"/>
    <property type="molecule type" value="Genomic_DNA"/>
</dbReference>